<dbReference type="OrthoDB" id="9771372at2"/>
<dbReference type="InterPro" id="IPR030828">
    <property type="entry name" value="HTH_TyrR"/>
</dbReference>
<dbReference type="SUPFAM" id="SSF46689">
    <property type="entry name" value="Homeodomain-like"/>
    <property type="match status" value="1"/>
</dbReference>
<dbReference type="Pfam" id="PF13426">
    <property type="entry name" value="PAS_9"/>
    <property type="match status" value="1"/>
</dbReference>
<dbReference type="NCBIfam" id="TIGR00229">
    <property type="entry name" value="sensory_box"/>
    <property type="match status" value="1"/>
</dbReference>
<keyword evidence="2" id="KW-0058">Aromatic hydrocarbons catabolism</keyword>
<dbReference type="GO" id="GO:0005524">
    <property type="term" value="F:ATP binding"/>
    <property type="evidence" value="ECO:0007669"/>
    <property type="project" value="UniProtKB-KW"/>
</dbReference>
<dbReference type="Pfam" id="PF00158">
    <property type="entry name" value="Sigma54_activat"/>
    <property type="match status" value="1"/>
</dbReference>
<evidence type="ECO:0000313" key="12">
    <source>
        <dbReference type="Proteomes" id="UP000188603"/>
    </source>
</evidence>
<evidence type="ECO:0000256" key="2">
    <source>
        <dbReference type="ARBA" id="ARBA00022797"/>
    </source>
</evidence>
<dbReference type="PROSITE" id="PS50045">
    <property type="entry name" value="SIGMA54_INTERACT_4"/>
    <property type="match status" value="1"/>
</dbReference>
<dbReference type="InterPro" id="IPR002078">
    <property type="entry name" value="Sigma_54_int"/>
</dbReference>
<dbReference type="InterPro" id="IPR025944">
    <property type="entry name" value="Sigma_54_int_dom_CS"/>
</dbReference>
<protein>
    <recommendedName>
        <fullName evidence="7">HTH-type transcriptional regulatory protein TyrR</fullName>
    </recommendedName>
</protein>
<gene>
    <name evidence="11" type="ORF">B0W44_09700</name>
</gene>
<dbReference type="PROSITE" id="PS00688">
    <property type="entry name" value="SIGMA54_INTERACT_3"/>
    <property type="match status" value="1"/>
</dbReference>
<organism evidence="11 12">
    <name type="scientific">Novibacillus thermophilus</name>
    <dbReference type="NCBI Taxonomy" id="1471761"/>
    <lineage>
        <taxon>Bacteria</taxon>
        <taxon>Bacillati</taxon>
        <taxon>Bacillota</taxon>
        <taxon>Bacilli</taxon>
        <taxon>Bacillales</taxon>
        <taxon>Thermoactinomycetaceae</taxon>
        <taxon>Novibacillus</taxon>
    </lineage>
</organism>
<evidence type="ECO:0000256" key="1">
    <source>
        <dbReference type="ARBA" id="ARBA00022741"/>
    </source>
</evidence>
<dbReference type="InterPro" id="IPR000014">
    <property type="entry name" value="PAS"/>
</dbReference>
<evidence type="ECO:0000256" key="6">
    <source>
        <dbReference type="ARBA" id="ARBA00023163"/>
    </source>
</evidence>
<name>A0A1U9K7J7_9BACL</name>
<dbReference type="Gene3D" id="1.10.8.60">
    <property type="match status" value="1"/>
</dbReference>
<dbReference type="InterPro" id="IPR003593">
    <property type="entry name" value="AAA+_ATPase"/>
</dbReference>
<dbReference type="InterPro" id="IPR025943">
    <property type="entry name" value="Sigma_54_int_dom_ATP-bd_2"/>
</dbReference>
<dbReference type="InterPro" id="IPR027417">
    <property type="entry name" value="P-loop_NTPase"/>
</dbReference>
<keyword evidence="3" id="KW-0067">ATP-binding</keyword>
<evidence type="ECO:0000256" key="5">
    <source>
        <dbReference type="ARBA" id="ARBA00023125"/>
    </source>
</evidence>
<dbReference type="PANTHER" id="PTHR32071">
    <property type="entry name" value="TRANSCRIPTIONAL REGULATORY PROTEIN"/>
    <property type="match status" value="1"/>
</dbReference>
<evidence type="ECO:0000259" key="10">
    <source>
        <dbReference type="PROSITE" id="PS50112"/>
    </source>
</evidence>
<dbReference type="CDD" id="cd00009">
    <property type="entry name" value="AAA"/>
    <property type="match status" value="1"/>
</dbReference>
<evidence type="ECO:0000256" key="7">
    <source>
        <dbReference type="ARBA" id="ARBA00029500"/>
    </source>
</evidence>
<dbReference type="PROSITE" id="PS00676">
    <property type="entry name" value="SIGMA54_INTERACT_2"/>
    <property type="match status" value="1"/>
</dbReference>
<proteinExistence type="predicted"/>
<dbReference type="Gene3D" id="3.30.450.20">
    <property type="entry name" value="PAS domain"/>
    <property type="match status" value="1"/>
</dbReference>
<dbReference type="InterPro" id="IPR058031">
    <property type="entry name" value="AAA_lid_NorR"/>
</dbReference>
<dbReference type="PROSITE" id="PS50112">
    <property type="entry name" value="PAS"/>
    <property type="match status" value="1"/>
</dbReference>
<evidence type="ECO:0000259" key="9">
    <source>
        <dbReference type="PROSITE" id="PS50045"/>
    </source>
</evidence>
<dbReference type="Proteomes" id="UP000188603">
    <property type="component" value="Chromosome"/>
</dbReference>
<dbReference type="AlphaFoldDB" id="A0A1U9K7J7"/>
<sequence length="464" mass="52774">MSEIKEYVRTFNIFNTLSDGIYISDARGKTIWLNDASERIIGRKREELIGRNVRELENEKVFYPSVTRLTLEKQRTVSTVQTSKNGQKHLVTGNLLKSPNGDIELVVVHSRDITEAVRTSLQLEETEALLRKYSQELRKMKMLVQSSEPSSDLVGKSKRFRELLDLCERVASVDTTVLLTGETGVGKSTVAQFIHQLSHRNKQPFVEINCSTIPETLLESELFGYEKGTFTGASRTGKTGLVETAEKGTLFLDEIGELPLSIQPKLLKLLQDKTYLPLGSTKSKTADIRIIAATNQNLEKLVRENRFRTDLFYRLNVLPIHIPPLRERKDDIVHLAQSFLNKFNSIYGSNKTFSPQAYDVLQNYDWPGNIRELENLVERVIITSPQQEISANDLPDSLKKASPLAWIKQDAHGCETFPQLLESIEKEWIQRALRKHGSTRKAAKALGMTQSAIMRRMKKYGLNR</sequence>
<dbReference type="EMBL" id="CP019699">
    <property type="protein sequence ID" value="AQS56002.1"/>
    <property type="molecule type" value="Genomic_DNA"/>
</dbReference>
<dbReference type="InterPro" id="IPR025662">
    <property type="entry name" value="Sigma_54_int_dom_ATP-bd_1"/>
</dbReference>
<evidence type="ECO:0000256" key="8">
    <source>
        <dbReference type="SAM" id="Coils"/>
    </source>
</evidence>
<dbReference type="KEGG" id="ntr:B0W44_09700"/>
<keyword evidence="6" id="KW-0804">Transcription</keyword>
<keyword evidence="4" id="KW-0805">Transcription regulation</keyword>
<dbReference type="Gene3D" id="3.40.50.300">
    <property type="entry name" value="P-loop containing nucleotide triphosphate hydrolases"/>
    <property type="match status" value="1"/>
</dbReference>
<dbReference type="InterPro" id="IPR035965">
    <property type="entry name" value="PAS-like_dom_sf"/>
</dbReference>
<dbReference type="PROSITE" id="PS00675">
    <property type="entry name" value="SIGMA54_INTERACT_1"/>
    <property type="match status" value="1"/>
</dbReference>
<dbReference type="GO" id="GO:0003677">
    <property type="term" value="F:DNA binding"/>
    <property type="evidence" value="ECO:0007669"/>
    <property type="project" value="UniProtKB-KW"/>
</dbReference>
<dbReference type="PANTHER" id="PTHR32071:SF57">
    <property type="entry name" value="C4-DICARBOXYLATE TRANSPORT TRANSCRIPTIONAL REGULATORY PROTEIN DCTD"/>
    <property type="match status" value="1"/>
</dbReference>
<dbReference type="CDD" id="cd00130">
    <property type="entry name" value="PAS"/>
    <property type="match status" value="1"/>
</dbReference>
<accession>A0A1U9K7J7</accession>
<dbReference type="Pfam" id="PF25601">
    <property type="entry name" value="AAA_lid_14"/>
    <property type="match status" value="1"/>
</dbReference>
<feature type="coiled-coil region" evidence="8">
    <location>
        <begin position="116"/>
        <end position="143"/>
    </location>
</feature>
<dbReference type="STRING" id="1471761.B0W44_09700"/>
<feature type="domain" description="Sigma-54 factor interaction" evidence="9">
    <location>
        <begin position="153"/>
        <end position="382"/>
    </location>
</feature>
<evidence type="ECO:0000256" key="4">
    <source>
        <dbReference type="ARBA" id="ARBA00023015"/>
    </source>
</evidence>
<dbReference type="SUPFAM" id="SSF52540">
    <property type="entry name" value="P-loop containing nucleoside triphosphate hydrolases"/>
    <property type="match status" value="1"/>
</dbReference>
<dbReference type="GO" id="GO:0006355">
    <property type="term" value="P:regulation of DNA-templated transcription"/>
    <property type="evidence" value="ECO:0007669"/>
    <property type="project" value="InterPro"/>
</dbReference>
<keyword evidence="12" id="KW-1185">Reference proteome</keyword>
<dbReference type="RefSeq" id="WP_077719862.1">
    <property type="nucleotide sequence ID" value="NZ_CP019699.1"/>
</dbReference>
<evidence type="ECO:0000256" key="3">
    <source>
        <dbReference type="ARBA" id="ARBA00022840"/>
    </source>
</evidence>
<dbReference type="SMART" id="SM00091">
    <property type="entry name" value="PAS"/>
    <property type="match status" value="1"/>
</dbReference>
<reference evidence="11 12" key="1">
    <citation type="journal article" date="2015" name="Int. J. Syst. Evol. Microbiol.">
        <title>Novibacillus thermophilus gen. nov., sp. nov., a Gram-staining-negative and moderately thermophilic member of the family Thermoactinomycetaceae.</title>
        <authorList>
            <person name="Yang G."/>
            <person name="Chen J."/>
            <person name="Zhou S."/>
        </authorList>
    </citation>
    <scope>NUCLEOTIDE SEQUENCE [LARGE SCALE GENOMIC DNA]</scope>
    <source>
        <strain evidence="11 12">SG-1</strain>
    </source>
</reference>
<dbReference type="SUPFAM" id="SSF55785">
    <property type="entry name" value="PYP-like sensor domain (PAS domain)"/>
    <property type="match status" value="1"/>
</dbReference>
<dbReference type="FunFam" id="3.40.50.300:FF:000006">
    <property type="entry name" value="DNA-binding transcriptional regulator NtrC"/>
    <property type="match status" value="1"/>
</dbReference>
<dbReference type="SMART" id="SM00382">
    <property type="entry name" value="AAA"/>
    <property type="match status" value="1"/>
</dbReference>
<dbReference type="Pfam" id="PF18024">
    <property type="entry name" value="HTH_50"/>
    <property type="match status" value="1"/>
</dbReference>
<dbReference type="InterPro" id="IPR009057">
    <property type="entry name" value="Homeodomain-like_sf"/>
</dbReference>
<evidence type="ECO:0000313" key="11">
    <source>
        <dbReference type="EMBL" id="AQS56002.1"/>
    </source>
</evidence>
<dbReference type="Gene3D" id="1.10.10.60">
    <property type="entry name" value="Homeodomain-like"/>
    <property type="match status" value="1"/>
</dbReference>
<keyword evidence="8" id="KW-0175">Coiled coil</keyword>
<keyword evidence="5" id="KW-0238">DNA-binding</keyword>
<feature type="domain" description="PAS" evidence="10">
    <location>
        <begin position="6"/>
        <end position="56"/>
    </location>
</feature>
<keyword evidence="1" id="KW-0547">Nucleotide-binding</keyword>